<keyword evidence="3" id="KW-1185">Reference proteome</keyword>
<evidence type="ECO:0000259" key="1">
    <source>
        <dbReference type="PROSITE" id="PS50097"/>
    </source>
</evidence>
<dbReference type="PANTHER" id="PTHR47843:SF3">
    <property type="entry name" value="BTB DOMAIN-CONTAINING PROTEIN"/>
    <property type="match status" value="1"/>
</dbReference>
<dbReference type="AlphaFoldDB" id="A0A1Y1ZIA9"/>
<dbReference type="OrthoDB" id="1022638at2759"/>
<dbReference type="InterPro" id="IPR000210">
    <property type="entry name" value="BTB/POZ_dom"/>
</dbReference>
<proteinExistence type="predicted"/>
<gene>
    <name evidence="2" type="ORF">BCR34DRAFT_358814</name>
</gene>
<dbReference type="CDD" id="cd18186">
    <property type="entry name" value="BTB_POZ_ZBTB_KLHL-like"/>
    <property type="match status" value="1"/>
</dbReference>
<dbReference type="PROSITE" id="PS50097">
    <property type="entry name" value="BTB"/>
    <property type="match status" value="1"/>
</dbReference>
<name>A0A1Y1ZIA9_9PLEO</name>
<dbReference type="STRING" id="1231657.A0A1Y1ZIA9"/>
<accession>A0A1Y1ZIA9</accession>
<sequence length="100" mass="11371">MFLSIFTGGIAHLRVGPDEVPFDAHSEVLCNISPFFKAALNRDWTEARTKLIALPDEDPDAFTLFLRFAYTGSPLHDDEKTTTLNLSRLWVMADKYQVPR</sequence>
<reference evidence="2 3" key="1">
    <citation type="submission" date="2016-07" db="EMBL/GenBank/DDBJ databases">
        <title>Pervasive Adenine N6-methylation of Active Genes in Fungi.</title>
        <authorList>
            <consortium name="DOE Joint Genome Institute"/>
            <person name="Mondo S.J."/>
            <person name="Dannebaum R.O."/>
            <person name="Kuo R.C."/>
            <person name="Labutti K."/>
            <person name="Haridas S."/>
            <person name="Kuo A."/>
            <person name="Salamov A."/>
            <person name="Ahrendt S.R."/>
            <person name="Lipzen A."/>
            <person name="Sullivan W."/>
            <person name="Andreopoulos W.B."/>
            <person name="Clum A."/>
            <person name="Lindquist E."/>
            <person name="Daum C."/>
            <person name="Ramamoorthy G.K."/>
            <person name="Gryganskyi A."/>
            <person name="Culley D."/>
            <person name="Magnuson J.K."/>
            <person name="James T.Y."/>
            <person name="O'Malley M.A."/>
            <person name="Stajich J.E."/>
            <person name="Spatafora J.W."/>
            <person name="Visel A."/>
            <person name="Grigoriev I.V."/>
        </authorList>
    </citation>
    <scope>NUCLEOTIDE SEQUENCE [LARGE SCALE GENOMIC DNA]</scope>
    <source>
        <strain evidence="2 3">CBS 115471</strain>
    </source>
</reference>
<dbReference type="PANTHER" id="PTHR47843">
    <property type="entry name" value="BTB DOMAIN-CONTAINING PROTEIN-RELATED"/>
    <property type="match status" value="1"/>
</dbReference>
<dbReference type="Proteomes" id="UP000193144">
    <property type="component" value="Unassembled WGS sequence"/>
</dbReference>
<dbReference type="Pfam" id="PF00651">
    <property type="entry name" value="BTB"/>
    <property type="match status" value="1"/>
</dbReference>
<feature type="domain" description="BTB" evidence="1">
    <location>
        <begin position="13"/>
        <end position="72"/>
    </location>
</feature>
<organism evidence="2 3">
    <name type="scientific">Clohesyomyces aquaticus</name>
    <dbReference type="NCBI Taxonomy" id="1231657"/>
    <lineage>
        <taxon>Eukaryota</taxon>
        <taxon>Fungi</taxon>
        <taxon>Dikarya</taxon>
        <taxon>Ascomycota</taxon>
        <taxon>Pezizomycotina</taxon>
        <taxon>Dothideomycetes</taxon>
        <taxon>Pleosporomycetidae</taxon>
        <taxon>Pleosporales</taxon>
        <taxon>Lindgomycetaceae</taxon>
        <taxon>Clohesyomyces</taxon>
    </lineage>
</organism>
<comment type="caution">
    <text evidence="2">The sequence shown here is derived from an EMBL/GenBank/DDBJ whole genome shotgun (WGS) entry which is preliminary data.</text>
</comment>
<protein>
    <submittedName>
        <fullName evidence="2">BTB/POZ protein</fullName>
    </submittedName>
</protein>
<evidence type="ECO:0000313" key="2">
    <source>
        <dbReference type="EMBL" id="ORY09972.1"/>
    </source>
</evidence>
<dbReference type="Gene3D" id="3.30.710.10">
    <property type="entry name" value="Potassium Channel Kv1.1, Chain A"/>
    <property type="match status" value="1"/>
</dbReference>
<dbReference type="InterPro" id="IPR011333">
    <property type="entry name" value="SKP1/BTB/POZ_sf"/>
</dbReference>
<dbReference type="EMBL" id="MCFA01000079">
    <property type="protein sequence ID" value="ORY09972.1"/>
    <property type="molecule type" value="Genomic_DNA"/>
</dbReference>
<dbReference type="SUPFAM" id="SSF54695">
    <property type="entry name" value="POZ domain"/>
    <property type="match status" value="1"/>
</dbReference>
<evidence type="ECO:0000313" key="3">
    <source>
        <dbReference type="Proteomes" id="UP000193144"/>
    </source>
</evidence>